<dbReference type="Pfam" id="PF00691">
    <property type="entry name" value="OmpA"/>
    <property type="match status" value="1"/>
</dbReference>
<feature type="domain" description="OmpA-like" evidence="5">
    <location>
        <begin position="99"/>
        <end position="215"/>
    </location>
</feature>
<dbReference type="SUPFAM" id="SSF103088">
    <property type="entry name" value="OmpA-like"/>
    <property type="match status" value="1"/>
</dbReference>
<dbReference type="OrthoDB" id="9782229at2"/>
<sequence length="215" mass="23267">MAPLRCGLLDLEPHPMKALSLSAVLILSLSGCATQDFVRETVAPVQTQVGDLSQRVKAQDEGLKALDGRVKGSEERILALQKEAQARAAAAGQVREPGFAMSTLLSDDKIKFAHGRALLTPEAKAELDQLLARLKAENKPVYLEIQGHTDATGTPAYNQQLGQQRADAVRQHLALAGMPLHRIATISYGESSPMADNRSAEGRSLNRRVQLVVMR</sequence>
<accession>A0A3S3T8Y0</accession>
<evidence type="ECO:0000259" key="5">
    <source>
        <dbReference type="PROSITE" id="PS51123"/>
    </source>
</evidence>
<keyword evidence="3" id="KW-0998">Cell outer membrane</keyword>
<dbReference type="Gene3D" id="3.30.1330.60">
    <property type="entry name" value="OmpA-like domain"/>
    <property type="match status" value="1"/>
</dbReference>
<dbReference type="AlphaFoldDB" id="A0A3S3T8Y0"/>
<gene>
    <name evidence="6" type="ORF">EOD73_08110</name>
</gene>
<dbReference type="PROSITE" id="PS51123">
    <property type="entry name" value="OMPA_2"/>
    <property type="match status" value="1"/>
</dbReference>
<comment type="caution">
    <text evidence="6">The sequence shown here is derived from an EMBL/GenBank/DDBJ whole genome shotgun (WGS) entry which is preliminary data.</text>
</comment>
<reference evidence="6 7" key="1">
    <citation type="submission" date="2019-01" db="EMBL/GenBank/DDBJ databases">
        <authorList>
            <person name="Chen W.-M."/>
        </authorList>
    </citation>
    <scope>NUCLEOTIDE SEQUENCE [LARGE SCALE GENOMIC DNA]</scope>
    <source>
        <strain evidence="6 7">CCP-18</strain>
    </source>
</reference>
<keyword evidence="7" id="KW-1185">Reference proteome</keyword>
<dbReference type="GO" id="GO:0009279">
    <property type="term" value="C:cell outer membrane"/>
    <property type="evidence" value="ECO:0007669"/>
    <property type="project" value="UniProtKB-SubCell"/>
</dbReference>
<dbReference type="InterPro" id="IPR006690">
    <property type="entry name" value="OMPA-like_CS"/>
</dbReference>
<evidence type="ECO:0000313" key="6">
    <source>
        <dbReference type="EMBL" id="RVT86002.1"/>
    </source>
</evidence>
<dbReference type="PRINTS" id="PR01021">
    <property type="entry name" value="OMPADOMAIN"/>
</dbReference>
<dbReference type="PROSITE" id="PS51257">
    <property type="entry name" value="PROKAR_LIPOPROTEIN"/>
    <property type="match status" value="1"/>
</dbReference>
<dbReference type="InterPro" id="IPR006665">
    <property type="entry name" value="OmpA-like"/>
</dbReference>
<evidence type="ECO:0000256" key="4">
    <source>
        <dbReference type="PROSITE-ProRule" id="PRU00473"/>
    </source>
</evidence>
<proteinExistence type="predicted"/>
<dbReference type="PANTHER" id="PTHR30329:SF21">
    <property type="entry name" value="LIPOPROTEIN YIAD-RELATED"/>
    <property type="match status" value="1"/>
</dbReference>
<name>A0A3S3T8Y0_9BURK</name>
<dbReference type="InterPro" id="IPR036737">
    <property type="entry name" value="OmpA-like_sf"/>
</dbReference>
<dbReference type="InterPro" id="IPR050330">
    <property type="entry name" value="Bact_OuterMem_StrucFunc"/>
</dbReference>
<organism evidence="6 7">
    <name type="scientific">Inhella crocodyli</name>
    <dbReference type="NCBI Taxonomy" id="2499851"/>
    <lineage>
        <taxon>Bacteria</taxon>
        <taxon>Pseudomonadati</taxon>
        <taxon>Pseudomonadota</taxon>
        <taxon>Betaproteobacteria</taxon>
        <taxon>Burkholderiales</taxon>
        <taxon>Sphaerotilaceae</taxon>
        <taxon>Inhella</taxon>
    </lineage>
</organism>
<dbReference type="PROSITE" id="PS01068">
    <property type="entry name" value="OMPA_1"/>
    <property type="match status" value="1"/>
</dbReference>
<dbReference type="PANTHER" id="PTHR30329">
    <property type="entry name" value="STATOR ELEMENT OF FLAGELLAR MOTOR COMPLEX"/>
    <property type="match status" value="1"/>
</dbReference>
<dbReference type="EMBL" id="SACM01000002">
    <property type="protein sequence ID" value="RVT86002.1"/>
    <property type="molecule type" value="Genomic_DNA"/>
</dbReference>
<comment type="subcellular location">
    <subcellularLocation>
        <location evidence="1">Cell outer membrane</location>
    </subcellularLocation>
</comment>
<dbReference type="Proteomes" id="UP000288587">
    <property type="component" value="Unassembled WGS sequence"/>
</dbReference>
<evidence type="ECO:0000313" key="7">
    <source>
        <dbReference type="Proteomes" id="UP000288587"/>
    </source>
</evidence>
<evidence type="ECO:0000256" key="1">
    <source>
        <dbReference type="ARBA" id="ARBA00004442"/>
    </source>
</evidence>
<dbReference type="CDD" id="cd07185">
    <property type="entry name" value="OmpA_C-like"/>
    <property type="match status" value="1"/>
</dbReference>
<keyword evidence="2 4" id="KW-0472">Membrane</keyword>
<evidence type="ECO:0000256" key="3">
    <source>
        <dbReference type="ARBA" id="ARBA00023237"/>
    </source>
</evidence>
<dbReference type="InterPro" id="IPR006664">
    <property type="entry name" value="OMP_bac"/>
</dbReference>
<protein>
    <submittedName>
        <fullName evidence="6">OmpA family protein</fullName>
    </submittedName>
</protein>
<evidence type="ECO:0000256" key="2">
    <source>
        <dbReference type="ARBA" id="ARBA00023136"/>
    </source>
</evidence>
<dbReference type="PRINTS" id="PR01023">
    <property type="entry name" value="NAFLGMOTY"/>
</dbReference>